<evidence type="ECO:0000313" key="2">
    <source>
        <dbReference type="Proteomes" id="UP000035287"/>
    </source>
</evidence>
<keyword evidence="2" id="KW-1185">Reference proteome</keyword>
<dbReference type="PATRIC" id="fig|1348774.3.peg.3562"/>
<dbReference type="SUPFAM" id="SSF109854">
    <property type="entry name" value="DinB/YfiT-like putative metalloenzymes"/>
    <property type="match status" value="1"/>
</dbReference>
<dbReference type="RefSeq" id="WP_047824390.1">
    <property type="nucleotide sequence ID" value="NZ_CP011770.1"/>
</dbReference>
<dbReference type="Gene3D" id="1.20.120.450">
    <property type="entry name" value="dinb family like domain"/>
    <property type="match status" value="1"/>
</dbReference>
<sequence>MTPSSILSATYVQHLHLLANWLTKARDQLGDAAAQDLLVSRIAPDMFPLATQVRFVCAQALEGTYRLREMEFPALVGEMLKEGQNAGDAPGTIDSALARIEQTITVVEKLLNPAKVDAPDRPVAHSLPIGIVFDVTLEQYVRDWALPQFYFHLVTAYAIMRGQGVELGKADFVAHMFAHVRPGTLPANMG</sequence>
<dbReference type="Proteomes" id="UP000035287">
    <property type="component" value="Chromosome"/>
</dbReference>
<dbReference type="KEGG" id="cna:AB433_16950"/>
<proteinExistence type="predicted"/>
<dbReference type="STRING" id="1348774.AB433_16950"/>
<dbReference type="OrthoDB" id="338237at2"/>
<dbReference type="EMBL" id="CP011770">
    <property type="protein sequence ID" value="AKM11956.1"/>
    <property type="molecule type" value="Genomic_DNA"/>
</dbReference>
<gene>
    <name evidence="1" type="ORF">AB433_16950</name>
</gene>
<dbReference type="InterPro" id="IPR018531">
    <property type="entry name" value="DUF1993"/>
</dbReference>
<evidence type="ECO:0000313" key="1">
    <source>
        <dbReference type="EMBL" id="AKM11956.1"/>
    </source>
</evidence>
<dbReference type="Pfam" id="PF09351">
    <property type="entry name" value="DUF1993"/>
    <property type="match status" value="1"/>
</dbReference>
<name>A0A0G3XMT0_9SPHN</name>
<organism evidence="1 2">
    <name type="scientific">Croceicoccus naphthovorans</name>
    <dbReference type="NCBI Taxonomy" id="1348774"/>
    <lineage>
        <taxon>Bacteria</taxon>
        <taxon>Pseudomonadati</taxon>
        <taxon>Pseudomonadota</taxon>
        <taxon>Alphaproteobacteria</taxon>
        <taxon>Sphingomonadales</taxon>
        <taxon>Erythrobacteraceae</taxon>
        <taxon>Croceicoccus</taxon>
    </lineage>
</organism>
<accession>A0A0G3XMT0</accession>
<dbReference type="AlphaFoldDB" id="A0A0G3XMT0"/>
<dbReference type="PANTHER" id="PTHR36922">
    <property type="entry name" value="BLL2446 PROTEIN"/>
    <property type="match status" value="1"/>
</dbReference>
<dbReference type="InterPro" id="IPR034660">
    <property type="entry name" value="DinB/YfiT-like"/>
</dbReference>
<reference evidence="1 2" key="1">
    <citation type="submission" date="2015-06" db="EMBL/GenBank/DDBJ databases">
        <authorList>
            <person name="Zeng Y."/>
            <person name="Huang Y."/>
        </authorList>
    </citation>
    <scope>NUCLEOTIDE SEQUENCE [LARGE SCALE GENOMIC DNA]</scope>
    <source>
        <strain evidence="1 2">PQ-2</strain>
    </source>
</reference>
<protein>
    <recommendedName>
        <fullName evidence="3">DUF1993 domain-containing protein</fullName>
    </recommendedName>
</protein>
<evidence type="ECO:0008006" key="3">
    <source>
        <dbReference type="Google" id="ProtNLM"/>
    </source>
</evidence>
<dbReference type="PANTHER" id="PTHR36922:SF1">
    <property type="entry name" value="DUF1993 DOMAIN-CONTAINING PROTEIN"/>
    <property type="match status" value="1"/>
</dbReference>